<evidence type="ECO:0000256" key="1">
    <source>
        <dbReference type="SAM" id="MobiDB-lite"/>
    </source>
</evidence>
<evidence type="ECO:0000313" key="3">
    <source>
        <dbReference type="EMBL" id="SDE58554.1"/>
    </source>
</evidence>
<gene>
    <name evidence="3" type="ORF">SAMN05421720_108168</name>
</gene>
<evidence type="ECO:0000256" key="2">
    <source>
        <dbReference type="SAM" id="SignalP"/>
    </source>
</evidence>
<protein>
    <submittedName>
        <fullName evidence="3">Uncharacterized protein</fullName>
    </submittedName>
</protein>
<proteinExistence type="predicted"/>
<dbReference type="EMBL" id="FNAP01000008">
    <property type="protein sequence ID" value="SDE58554.1"/>
    <property type="molecule type" value="Genomic_DNA"/>
</dbReference>
<dbReference type="AlphaFoldDB" id="A0A1G7E499"/>
<accession>A0A1G7E499</accession>
<feature type="signal peptide" evidence="2">
    <location>
        <begin position="1"/>
        <end position="21"/>
    </location>
</feature>
<evidence type="ECO:0000313" key="4">
    <source>
        <dbReference type="Proteomes" id="UP000199412"/>
    </source>
</evidence>
<sequence length="56" mass="5729">MLKTATVAFAAALFASSAAMACSGWKSAENPRPITTAQVDGSTLSPAPWTTGESRN</sequence>
<feature type="chain" id="PRO_5011741199" evidence="2">
    <location>
        <begin position="22"/>
        <end position="56"/>
    </location>
</feature>
<keyword evidence="2" id="KW-0732">Signal</keyword>
<feature type="region of interest" description="Disordered" evidence="1">
    <location>
        <begin position="27"/>
        <end position="56"/>
    </location>
</feature>
<organism evidence="3 4">
    <name type="scientific">Rhodospira trueperi</name>
    <dbReference type="NCBI Taxonomy" id="69960"/>
    <lineage>
        <taxon>Bacteria</taxon>
        <taxon>Pseudomonadati</taxon>
        <taxon>Pseudomonadota</taxon>
        <taxon>Alphaproteobacteria</taxon>
        <taxon>Rhodospirillales</taxon>
        <taxon>Rhodospirillaceae</taxon>
        <taxon>Rhodospira</taxon>
    </lineage>
</organism>
<dbReference type="RefSeq" id="WP_176793658.1">
    <property type="nucleotide sequence ID" value="NZ_FNAP01000008.1"/>
</dbReference>
<dbReference type="Proteomes" id="UP000199412">
    <property type="component" value="Unassembled WGS sequence"/>
</dbReference>
<keyword evidence="4" id="KW-1185">Reference proteome</keyword>
<name>A0A1G7E499_9PROT</name>
<dbReference type="PROSITE" id="PS51257">
    <property type="entry name" value="PROKAR_LIPOPROTEIN"/>
    <property type="match status" value="1"/>
</dbReference>
<reference evidence="3 4" key="1">
    <citation type="submission" date="2016-10" db="EMBL/GenBank/DDBJ databases">
        <authorList>
            <person name="de Groot N.N."/>
        </authorList>
    </citation>
    <scope>NUCLEOTIDE SEQUENCE [LARGE SCALE GENOMIC DNA]</scope>
    <source>
        <strain evidence="3 4">ATCC 700224</strain>
    </source>
</reference>
<feature type="compositionally biased region" description="Polar residues" evidence="1">
    <location>
        <begin position="33"/>
        <end position="45"/>
    </location>
</feature>